<organism evidence="3 4">
    <name type="scientific">Microbacterium thalassium</name>
    <dbReference type="NCBI Taxonomy" id="362649"/>
    <lineage>
        <taxon>Bacteria</taxon>
        <taxon>Bacillati</taxon>
        <taxon>Actinomycetota</taxon>
        <taxon>Actinomycetes</taxon>
        <taxon>Micrococcales</taxon>
        <taxon>Microbacteriaceae</taxon>
        <taxon>Microbacterium</taxon>
    </lineage>
</organism>
<feature type="region of interest" description="Disordered" evidence="1">
    <location>
        <begin position="460"/>
        <end position="483"/>
    </location>
</feature>
<dbReference type="RefSeq" id="WP_184750362.1">
    <property type="nucleotide sequence ID" value="NZ_BAAAJR010000010.1"/>
</dbReference>
<gene>
    <name evidence="3" type="ORF">HD594_001518</name>
</gene>
<dbReference type="EMBL" id="JACHML010000001">
    <property type="protein sequence ID" value="MBB6391205.1"/>
    <property type="molecule type" value="Genomic_DNA"/>
</dbReference>
<feature type="compositionally biased region" description="Polar residues" evidence="1">
    <location>
        <begin position="460"/>
        <end position="478"/>
    </location>
</feature>
<evidence type="ECO:0000313" key="3">
    <source>
        <dbReference type="EMBL" id="MBB6391205.1"/>
    </source>
</evidence>
<accession>A0A7X0FPB0</accession>
<keyword evidence="2" id="KW-0732">Signal</keyword>
<evidence type="ECO:0000313" key="4">
    <source>
        <dbReference type="Proteomes" id="UP000537775"/>
    </source>
</evidence>
<dbReference type="Proteomes" id="UP000537775">
    <property type="component" value="Unassembled WGS sequence"/>
</dbReference>
<feature type="signal peptide" evidence="2">
    <location>
        <begin position="1"/>
        <end position="28"/>
    </location>
</feature>
<protein>
    <submittedName>
        <fullName evidence="3">Uncharacterized protein</fullName>
    </submittedName>
</protein>
<dbReference type="InterPro" id="IPR011050">
    <property type="entry name" value="Pectin_lyase_fold/virulence"/>
</dbReference>
<name>A0A7X0FPB0_9MICO</name>
<sequence length="515" mass="53340">MPRRTLLAAGVWAAPVVMAVSAVPAAVASEPTASAQLSASFAPVSASGVHDIDLVISNASATVASTSAVWQLTTHGGSQILGITASSGSVATPAAADGVRALGAVLPGEEIGFTLQVDARPAPTGDVLTVTVIDDGEVVALATVTIPGYTGERPDLVRSFGPNGTHWPAHTPWIGLVAPNVLEVDCTWPAIAAAIRSVSDEQAAEGVHIRVRPGTLPGDGAGSSADGMIDTAGSVSWAQNVLVSPRDGRGTVTITDSARLRSVHGVTFARIDGRAMLLTNCSRSAWAQSTFARAFGMTSSYTTVTENCGAYEVVVRDPRVGGGDISWYAAGDGCVLDSCVWEGCYSAPVFRASGNKSHDDTLQMYGSGWYRGLTVRDSTLFGSLNSALQIGGVSPSDPRSGEPFVTLDHSILTSQRTAITVRFGLPEGAYDPKRTQAINGTGDPGNMYARDSHVFGSISESNDWQGENSTVSEASSASDAPGGWEFDGTLAGWTSETFDAVTPEPTDAYLAQIWS</sequence>
<proteinExistence type="predicted"/>
<dbReference type="SUPFAM" id="SSF51126">
    <property type="entry name" value="Pectin lyase-like"/>
    <property type="match status" value="1"/>
</dbReference>
<feature type="chain" id="PRO_5030692775" evidence="2">
    <location>
        <begin position="29"/>
        <end position="515"/>
    </location>
</feature>
<keyword evidence="4" id="KW-1185">Reference proteome</keyword>
<evidence type="ECO:0000256" key="2">
    <source>
        <dbReference type="SAM" id="SignalP"/>
    </source>
</evidence>
<dbReference type="AlphaFoldDB" id="A0A7X0FPB0"/>
<comment type="caution">
    <text evidence="3">The sequence shown here is derived from an EMBL/GenBank/DDBJ whole genome shotgun (WGS) entry which is preliminary data.</text>
</comment>
<evidence type="ECO:0000256" key="1">
    <source>
        <dbReference type="SAM" id="MobiDB-lite"/>
    </source>
</evidence>
<reference evidence="3 4" key="1">
    <citation type="submission" date="2020-08" db="EMBL/GenBank/DDBJ databases">
        <title>Sequencing the genomes of 1000 actinobacteria strains.</title>
        <authorList>
            <person name="Klenk H.-P."/>
        </authorList>
    </citation>
    <scope>NUCLEOTIDE SEQUENCE [LARGE SCALE GENOMIC DNA]</scope>
    <source>
        <strain evidence="3 4">DSM 12511</strain>
    </source>
</reference>